<protein>
    <submittedName>
        <fullName evidence="3">Imidazolonepropionase</fullName>
    </submittedName>
</protein>
<dbReference type="Gene3D" id="3.20.20.140">
    <property type="entry name" value="Metal-dependent hydrolases"/>
    <property type="match status" value="1"/>
</dbReference>
<feature type="signal peptide" evidence="1">
    <location>
        <begin position="1"/>
        <end position="28"/>
    </location>
</feature>
<dbReference type="Pfam" id="PF07969">
    <property type="entry name" value="Amidohydro_3"/>
    <property type="match status" value="1"/>
</dbReference>
<evidence type="ECO:0000259" key="2">
    <source>
        <dbReference type="Pfam" id="PF07969"/>
    </source>
</evidence>
<dbReference type="GO" id="GO:0016810">
    <property type="term" value="F:hydrolase activity, acting on carbon-nitrogen (but not peptide) bonds"/>
    <property type="evidence" value="ECO:0007669"/>
    <property type="project" value="InterPro"/>
</dbReference>
<accession>A0A518EQL0</accession>
<dbReference type="OrthoDB" id="9802793at2"/>
<sequence precursor="true">MTLPRLFGSAALTLASLLSGGLVSNASAQVAIRGDVIHTGDGGRLQNGVLVIEDGKISAMGPAADIVIPGGFEVLSAAVVTPGLVDVRSVVGLAGAYAIEGKDQDQVEEGSAIQPELRALDAYNPRDELVAWVRGFGVTTVQTGHAPEELVPGQLFIVKTRGVSADADAVKTVSGVAATIGEAAVRSGKDSPGTRGKMMALLRAKLIEGQAYVESQNRASADEDKDAPKRDLALDAIAAVLRGELPLVVTAHRAQDIASALRLADEFKVQLVLDGASESYLMLDEIKASGFPVSLHATMKRSVGEAENLSFQTAAKLHEASIPFAIQSGYEAYVPKTRVVLFEAAVAASHGLGFDAALASITSGAARILGLQDRVGTLAVGMDGDVALFDGDPFEYTTHCVGTVIEGVVVARGERQR</sequence>
<gene>
    <name evidence="3" type="ORF">Poly30_18780</name>
</gene>
<dbReference type="PANTHER" id="PTHR43135:SF3">
    <property type="entry name" value="ALPHA-D-RIBOSE 1-METHYLPHOSPHONATE 5-TRIPHOSPHATE DIPHOSPHATASE"/>
    <property type="match status" value="1"/>
</dbReference>
<dbReference type="InterPro" id="IPR011059">
    <property type="entry name" value="Metal-dep_hydrolase_composite"/>
</dbReference>
<dbReference type="AlphaFoldDB" id="A0A518EQL0"/>
<evidence type="ECO:0000313" key="4">
    <source>
        <dbReference type="Proteomes" id="UP000320390"/>
    </source>
</evidence>
<feature type="domain" description="Amidohydrolase 3" evidence="2">
    <location>
        <begin position="348"/>
        <end position="411"/>
    </location>
</feature>
<organism evidence="3 4">
    <name type="scientific">Saltatorellus ferox</name>
    <dbReference type="NCBI Taxonomy" id="2528018"/>
    <lineage>
        <taxon>Bacteria</taxon>
        <taxon>Pseudomonadati</taxon>
        <taxon>Planctomycetota</taxon>
        <taxon>Planctomycetia</taxon>
        <taxon>Planctomycetia incertae sedis</taxon>
        <taxon>Saltatorellus</taxon>
    </lineage>
</organism>
<keyword evidence="1" id="KW-0732">Signal</keyword>
<reference evidence="3 4" key="1">
    <citation type="submission" date="2019-02" db="EMBL/GenBank/DDBJ databases">
        <title>Deep-cultivation of Planctomycetes and their phenomic and genomic characterization uncovers novel biology.</title>
        <authorList>
            <person name="Wiegand S."/>
            <person name="Jogler M."/>
            <person name="Boedeker C."/>
            <person name="Pinto D."/>
            <person name="Vollmers J."/>
            <person name="Rivas-Marin E."/>
            <person name="Kohn T."/>
            <person name="Peeters S.H."/>
            <person name="Heuer A."/>
            <person name="Rast P."/>
            <person name="Oberbeckmann S."/>
            <person name="Bunk B."/>
            <person name="Jeske O."/>
            <person name="Meyerdierks A."/>
            <person name="Storesund J.E."/>
            <person name="Kallscheuer N."/>
            <person name="Luecker S."/>
            <person name="Lage O.M."/>
            <person name="Pohl T."/>
            <person name="Merkel B.J."/>
            <person name="Hornburger P."/>
            <person name="Mueller R.-W."/>
            <person name="Bruemmer F."/>
            <person name="Labrenz M."/>
            <person name="Spormann A.M."/>
            <person name="Op den Camp H."/>
            <person name="Overmann J."/>
            <person name="Amann R."/>
            <person name="Jetten M.S.M."/>
            <person name="Mascher T."/>
            <person name="Medema M.H."/>
            <person name="Devos D.P."/>
            <person name="Kaster A.-K."/>
            <person name="Ovreas L."/>
            <person name="Rohde M."/>
            <person name="Galperin M.Y."/>
            <person name="Jogler C."/>
        </authorList>
    </citation>
    <scope>NUCLEOTIDE SEQUENCE [LARGE SCALE GENOMIC DNA]</scope>
    <source>
        <strain evidence="3 4">Poly30</strain>
    </source>
</reference>
<dbReference type="Proteomes" id="UP000320390">
    <property type="component" value="Chromosome"/>
</dbReference>
<dbReference type="InterPro" id="IPR051781">
    <property type="entry name" value="Metallo-dep_Hydrolase"/>
</dbReference>
<dbReference type="EMBL" id="CP036434">
    <property type="protein sequence ID" value="QDV06369.1"/>
    <property type="molecule type" value="Genomic_DNA"/>
</dbReference>
<name>A0A518EQL0_9BACT</name>
<evidence type="ECO:0000256" key="1">
    <source>
        <dbReference type="SAM" id="SignalP"/>
    </source>
</evidence>
<dbReference type="PANTHER" id="PTHR43135">
    <property type="entry name" value="ALPHA-D-RIBOSE 1-METHYLPHOSPHONATE 5-TRIPHOSPHATE DIPHOSPHATASE"/>
    <property type="match status" value="1"/>
</dbReference>
<keyword evidence="4" id="KW-1185">Reference proteome</keyword>
<dbReference type="InterPro" id="IPR032466">
    <property type="entry name" value="Metal_Hydrolase"/>
</dbReference>
<dbReference type="InterPro" id="IPR013108">
    <property type="entry name" value="Amidohydro_3"/>
</dbReference>
<dbReference type="RefSeq" id="WP_145196484.1">
    <property type="nucleotide sequence ID" value="NZ_CP036434.1"/>
</dbReference>
<evidence type="ECO:0000313" key="3">
    <source>
        <dbReference type="EMBL" id="QDV06369.1"/>
    </source>
</evidence>
<dbReference type="SUPFAM" id="SSF51556">
    <property type="entry name" value="Metallo-dependent hydrolases"/>
    <property type="match status" value="1"/>
</dbReference>
<feature type="chain" id="PRO_5022049178" evidence="1">
    <location>
        <begin position="29"/>
        <end position="417"/>
    </location>
</feature>
<dbReference type="SUPFAM" id="SSF51338">
    <property type="entry name" value="Composite domain of metallo-dependent hydrolases"/>
    <property type="match status" value="1"/>
</dbReference>
<proteinExistence type="predicted"/>